<reference evidence="4" key="1">
    <citation type="journal article" date="2020" name="Stud. Mycol.">
        <title>101 Dothideomycetes genomes: a test case for predicting lifestyles and emergence of pathogens.</title>
        <authorList>
            <person name="Haridas S."/>
            <person name="Albert R."/>
            <person name="Binder M."/>
            <person name="Bloem J."/>
            <person name="Labutti K."/>
            <person name="Salamov A."/>
            <person name="Andreopoulos B."/>
            <person name="Baker S."/>
            <person name="Barry K."/>
            <person name="Bills G."/>
            <person name="Bluhm B."/>
            <person name="Cannon C."/>
            <person name="Castanera R."/>
            <person name="Culley D."/>
            <person name="Daum C."/>
            <person name="Ezra D."/>
            <person name="Gonzalez J."/>
            <person name="Henrissat B."/>
            <person name="Kuo A."/>
            <person name="Liang C."/>
            <person name="Lipzen A."/>
            <person name="Lutzoni F."/>
            <person name="Magnuson J."/>
            <person name="Mondo S."/>
            <person name="Nolan M."/>
            <person name="Ohm R."/>
            <person name="Pangilinan J."/>
            <person name="Park H.-J."/>
            <person name="Ramirez L."/>
            <person name="Alfaro M."/>
            <person name="Sun H."/>
            <person name="Tritt A."/>
            <person name="Yoshinaga Y."/>
            <person name="Zwiers L.-H."/>
            <person name="Turgeon B."/>
            <person name="Goodwin S."/>
            <person name="Spatafora J."/>
            <person name="Crous P."/>
            <person name="Grigoriev I."/>
        </authorList>
    </citation>
    <scope>NUCLEOTIDE SEQUENCE</scope>
    <source>
        <strain evidence="4">CBS 107.79</strain>
    </source>
</reference>
<dbReference type="InterPro" id="IPR049326">
    <property type="entry name" value="Rhodopsin_dom_fungi"/>
</dbReference>
<keyword evidence="2" id="KW-0812">Transmembrane</keyword>
<dbReference type="PANTHER" id="PTHR38794:SF3">
    <property type="entry name" value="INTEGRAL MEMBRANE PROTEIN"/>
    <property type="match status" value="1"/>
</dbReference>
<evidence type="ECO:0000256" key="1">
    <source>
        <dbReference type="SAM" id="MobiDB-lite"/>
    </source>
</evidence>
<feature type="domain" description="Rhodopsin" evidence="3">
    <location>
        <begin position="40"/>
        <end position="270"/>
    </location>
</feature>
<evidence type="ECO:0000256" key="2">
    <source>
        <dbReference type="SAM" id="Phobius"/>
    </source>
</evidence>
<evidence type="ECO:0000259" key="3">
    <source>
        <dbReference type="Pfam" id="PF20684"/>
    </source>
</evidence>
<feature type="region of interest" description="Disordered" evidence="1">
    <location>
        <begin position="434"/>
        <end position="475"/>
    </location>
</feature>
<dbReference type="EMBL" id="ML976697">
    <property type="protein sequence ID" value="KAF1970897.1"/>
    <property type="molecule type" value="Genomic_DNA"/>
</dbReference>
<keyword evidence="5" id="KW-1185">Reference proteome</keyword>
<name>A0A6A5VCD5_9PLEO</name>
<dbReference type="OrthoDB" id="3918601at2759"/>
<proteinExistence type="predicted"/>
<keyword evidence="2" id="KW-0472">Membrane</keyword>
<feature type="transmembrane region" description="Helical" evidence="2">
    <location>
        <begin position="20"/>
        <end position="43"/>
    </location>
</feature>
<feature type="transmembrane region" description="Helical" evidence="2">
    <location>
        <begin position="207"/>
        <end position="231"/>
    </location>
</feature>
<evidence type="ECO:0000313" key="4">
    <source>
        <dbReference type="EMBL" id="KAF1970897.1"/>
    </source>
</evidence>
<feature type="region of interest" description="Disordered" evidence="1">
    <location>
        <begin position="297"/>
        <end position="353"/>
    </location>
</feature>
<organism evidence="4 5">
    <name type="scientific">Bimuria novae-zelandiae CBS 107.79</name>
    <dbReference type="NCBI Taxonomy" id="1447943"/>
    <lineage>
        <taxon>Eukaryota</taxon>
        <taxon>Fungi</taxon>
        <taxon>Dikarya</taxon>
        <taxon>Ascomycota</taxon>
        <taxon>Pezizomycotina</taxon>
        <taxon>Dothideomycetes</taxon>
        <taxon>Pleosporomycetidae</taxon>
        <taxon>Pleosporales</taxon>
        <taxon>Massarineae</taxon>
        <taxon>Didymosphaeriaceae</taxon>
        <taxon>Bimuria</taxon>
    </lineage>
</organism>
<gene>
    <name evidence="4" type="ORF">BU23DRAFT_600631</name>
</gene>
<evidence type="ECO:0000313" key="5">
    <source>
        <dbReference type="Proteomes" id="UP000800036"/>
    </source>
</evidence>
<dbReference type="AlphaFoldDB" id="A0A6A5VCD5"/>
<feature type="compositionally biased region" description="Polar residues" evidence="1">
    <location>
        <begin position="466"/>
        <end position="475"/>
    </location>
</feature>
<accession>A0A6A5VCD5</accession>
<dbReference type="Pfam" id="PF20684">
    <property type="entry name" value="Fung_rhodopsin"/>
    <property type="match status" value="1"/>
</dbReference>
<feature type="transmembrane region" description="Helical" evidence="2">
    <location>
        <begin position="134"/>
        <end position="152"/>
    </location>
</feature>
<keyword evidence="2" id="KW-1133">Transmembrane helix</keyword>
<protein>
    <recommendedName>
        <fullName evidence="3">Rhodopsin domain-containing protein</fullName>
    </recommendedName>
</protein>
<dbReference type="PANTHER" id="PTHR38794">
    <property type="entry name" value="INTEGRAL MEMBRANE PROTEIN"/>
    <property type="match status" value="1"/>
</dbReference>
<dbReference type="Proteomes" id="UP000800036">
    <property type="component" value="Unassembled WGS sequence"/>
</dbReference>
<sequence>MAAVPTKPPLHPLTADDRGSIIIIIAYTFIFITVLATVIRFGLAWRHRLHLKKDDVSFAIGAILVVASSFCFHIASNNGLGKKIDKVPKVDLAVYHKSMYAGELLSLAAQWAAKVSFLQLCERVAPRKPKEYNIVFSMVTFWGVFAMFAIAFQCGLPKPWMFDPSNCVTKGIMYYPVIIMNILTDIVLGTWILPTLWHLLMDQDRRVIVIVLFGSRLIVACVATAQLISVVRHILSTDVTYESFGRVLWMLCVSHLSVLQSTIPRTKKFIAALQLRTHATVRLTEFELQLPTDPTTRTIAGKELDDTFDSSEGNVTKREDVHTLSRPPSPRDSAGHRRSESLARSTQSERPLVPLQLTPSAELYFTTEIVAQPELKPTEAAESSTRYDANDWRKYLGKRKNKDDMNLSRMFSWNSRGSFARERIVQTKEVTQKVEVVQPKESRWALRKHSESSKRNSKSMSDEPSMKSSGQGDRD</sequence>
<feature type="compositionally biased region" description="Basic and acidic residues" evidence="1">
    <location>
        <begin position="434"/>
        <end position="465"/>
    </location>
</feature>
<feature type="transmembrane region" description="Helical" evidence="2">
    <location>
        <begin position="172"/>
        <end position="200"/>
    </location>
</feature>
<feature type="transmembrane region" description="Helical" evidence="2">
    <location>
        <begin position="55"/>
        <end position="75"/>
    </location>
</feature>